<dbReference type="Proteomes" id="UP000638560">
    <property type="component" value="Unassembled WGS sequence"/>
</dbReference>
<dbReference type="SUPFAM" id="SSF54427">
    <property type="entry name" value="NTF2-like"/>
    <property type="match status" value="1"/>
</dbReference>
<name>A0ABS0H2T2_9ACTN</name>
<dbReference type="InterPro" id="IPR032710">
    <property type="entry name" value="NTF2-like_dom_sf"/>
</dbReference>
<sequence>MTINTNHSSALAPVDFRPMLWMNWMALRNGDPSLVGEILAPTVAAHLPPTVDGPEDLDGRPALVSWVLARHADRPAARLTVEVGPIIGPDLIAGRWTRADADGRGAVGGPHRTCGSTAGVDIIRIDGDRIVEYWGHDDSVQLERCLAYSAA</sequence>
<reference evidence="1 2" key="1">
    <citation type="submission" date="2020-11" db="EMBL/GenBank/DDBJ databases">
        <title>A novel isolate from a Black sea contaminated sediment with potential to produce alkanes: Plantactinospora alkalitolerans sp. nov.</title>
        <authorList>
            <person name="Carro L."/>
            <person name="Veyisoglu A."/>
            <person name="Guven K."/>
            <person name="Schumann P."/>
            <person name="Klenk H.-P."/>
            <person name="Sahin N."/>
        </authorList>
    </citation>
    <scope>NUCLEOTIDE SEQUENCE [LARGE SCALE GENOMIC DNA]</scope>
    <source>
        <strain evidence="1 2">S1510</strain>
    </source>
</reference>
<evidence type="ECO:0000313" key="1">
    <source>
        <dbReference type="EMBL" id="MBF9132772.1"/>
    </source>
</evidence>
<accession>A0ABS0H2T2</accession>
<dbReference type="RefSeq" id="WP_196204296.1">
    <property type="nucleotide sequence ID" value="NZ_JADPUN010000249.1"/>
</dbReference>
<gene>
    <name evidence="1" type="ORF">I0C86_28015</name>
</gene>
<organism evidence="1 2">
    <name type="scientific">Plantactinospora alkalitolerans</name>
    <dbReference type="NCBI Taxonomy" id="2789879"/>
    <lineage>
        <taxon>Bacteria</taxon>
        <taxon>Bacillati</taxon>
        <taxon>Actinomycetota</taxon>
        <taxon>Actinomycetes</taxon>
        <taxon>Micromonosporales</taxon>
        <taxon>Micromonosporaceae</taxon>
        <taxon>Plantactinospora</taxon>
    </lineage>
</organism>
<protein>
    <recommendedName>
        <fullName evidence="3">SnoaL-like polyketide cyclase</fullName>
    </recommendedName>
</protein>
<evidence type="ECO:0000313" key="2">
    <source>
        <dbReference type="Proteomes" id="UP000638560"/>
    </source>
</evidence>
<dbReference type="EMBL" id="JADPUN010000249">
    <property type="protein sequence ID" value="MBF9132772.1"/>
    <property type="molecule type" value="Genomic_DNA"/>
</dbReference>
<evidence type="ECO:0008006" key="3">
    <source>
        <dbReference type="Google" id="ProtNLM"/>
    </source>
</evidence>
<keyword evidence="2" id="KW-1185">Reference proteome</keyword>
<proteinExistence type="predicted"/>
<dbReference type="Gene3D" id="3.10.450.50">
    <property type="match status" value="1"/>
</dbReference>
<comment type="caution">
    <text evidence="1">The sequence shown here is derived from an EMBL/GenBank/DDBJ whole genome shotgun (WGS) entry which is preliminary data.</text>
</comment>